<accession>A0A5E4B9P9</accession>
<evidence type="ECO:0000313" key="3">
    <source>
        <dbReference type="Proteomes" id="UP000335636"/>
    </source>
</evidence>
<name>A0A5E4B9P9_MARMO</name>
<sequence>MPTAPVAGRGALRGSGTVLRPCPPQELGAQLQTGPSWSPCGTVCGKAPTRRAPRAKGLVGSIVPVHMVGSARH</sequence>
<organism evidence="2 3">
    <name type="scientific">Marmota monax</name>
    <name type="common">Woodchuck</name>
    <dbReference type="NCBI Taxonomy" id="9995"/>
    <lineage>
        <taxon>Eukaryota</taxon>
        <taxon>Metazoa</taxon>
        <taxon>Chordata</taxon>
        <taxon>Craniata</taxon>
        <taxon>Vertebrata</taxon>
        <taxon>Euteleostomi</taxon>
        <taxon>Mammalia</taxon>
        <taxon>Eutheria</taxon>
        <taxon>Euarchontoglires</taxon>
        <taxon>Glires</taxon>
        <taxon>Rodentia</taxon>
        <taxon>Sciuromorpha</taxon>
        <taxon>Sciuridae</taxon>
        <taxon>Xerinae</taxon>
        <taxon>Marmotini</taxon>
        <taxon>Marmota</taxon>
    </lineage>
</organism>
<protein>
    <submittedName>
        <fullName evidence="2">Uncharacterized protein</fullName>
    </submittedName>
</protein>
<feature type="region of interest" description="Disordered" evidence="1">
    <location>
        <begin position="1"/>
        <end position="34"/>
    </location>
</feature>
<evidence type="ECO:0000256" key="1">
    <source>
        <dbReference type="SAM" id="MobiDB-lite"/>
    </source>
</evidence>
<dbReference type="EMBL" id="CABDUW010000344">
    <property type="protein sequence ID" value="VTJ66457.1"/>
    <property type="molecule type" value="Genomic_DNA"/>
</dbReference>
<evidence type="ECO:0000313" key="2">
    <source>
        <dbReference type="EMBL" id="VTJ66457.1"/>
    </source>
</evidence>
<reference evidence="2" key="1">
    <citation type="submission" date="2019-04" db="EMBL/GenBank/DDBJ databases">
        <authorList>
            <person name="Alioto T."/>
            <person name="Alioto T."/>
        </authorList>
    </citation>
    <scope>NUCLEOTIDE SEQUENCE [LARGE SCALE GENOMIC DNA]</scope>
</reference>
<dbReference type="Proteomes" id="UP000335636">
    <property type="component" value="Unassembled WGS sequence"/>
</dbReference>
<feature type="non-terminal residue" evidence="2">
    <location>
        <position position="73"/>
    </location>
</feature>
<gene>
    <name evidence="2" type="ORF">MONAX_5E008507</name>
</gene>
<keyword evidence="3" id="KW-1185">Reference proteome</keyword>
<dbReference type="AlphaFoldDB" id="A0A5E4B9P9"/>
<proteinExistence type="predicted"/>
<comment type="caution">
    <text evidence="2">The sequence shown here is derived from an EMBL/GenBank/DDBJ whole genome shotgun (WGS) entry which is preliminary data.</text>
</comment>